<keyword evidence="2" id="KW-1185">Reference proteome</keyword>
<accession>A0A182TVI4</accession>
<evidence type="ECO:0000313" key="2">
    <source>
        <dbReference type="Proteomes" id="UP000075902"/>
    </source>
</evidence>
<dbReference type="AlphaFoldDB" id="A0A182TVI4"/>
<dbReference type="VEuPathDB" id="VectorBase:AMEC009042"/>
<organism evidence="1 2">
    <name type="scientific">Anopheles melas</name>
    <dbReference type="NCBI Taxonomy" id="34690"/>
    <lineage>
        <taxon>Eukaryota</taxon>
        <taxon>Metazoa</taxon>
        <taxon>Ecdysozoa</taxon>
        <taxon>Arthropoda</taxon>
        <taxon>Hexapoda</taxon>
        <taxon>Insecta</taxon>
        <taxon>Pterygota</taxon>
        <taxon>Neoptera</taxon>
        <taxon>Endopterygota</taxon>
        <taxon>Diptera</taxon>
        <taxon>Nematocera</taxon>
        <taxon>Culicoidea</taxon>
        <taxon>Culicidae</taxon>
        <taxon>Anophelinae</taxon>
        <taxon>Anopheles</taxon>
    </lineage>
</organism>
<reference evidence="2" key="1">
    <citation type="submission" date="2014-01" db="EMBL/GenBank/DDBJ databases">
        <title>The Genome Sequence of Anopheles melas CM1001059_A (V2).</title>
        <authorList>
            <consortium name="The Broad Institute Genomics Platform"/>
            <person name="Neafsey D.E."/>
            <person name="Besansky N."/>
            <person name="Howell P."/>
            <person name="Walton C."/>
            <person name="Young S.K."/>
            <person name="Zeng Q."/>
            <person name="Gargeya S."/>
            <person name="Fitzgerald M."/>
            <person name="Haas B."/>
            <person name="Abouelleil A."/>
            <person name="Allen A.W."/>
            <person name="Alvarado L."/>
            <person name="Arachchi H.M."/>
            <person name="Berlin A.M."/>
            <person name="Chapman S.B."/>
            <person name="Gainer-Dewar J."/>
            <person name="Goldberg J."/>
            <person name="Griggs A."/>
            <person name="Gujja S."/>
            <person name="Hansen M."/>
            <person name="Howarth C."/>
            <person name="Imamovic A."/>
            <person name="Ireland A."/>
            <person name="Larimer J."/>
            <person name="McCowan C."/>
            <person name="Murphy C."/>
            <person name="Pearson M."/>
            <person name="Poon T.W."/>
            <person name="Priest M."/>
            <person name="Roberts A."/>
            <person name="Saif S."/>
            <person name="Shea T."/>
            <person name="Sisk P."/>
            <person name="Sykes S."/>
            <person name="Wortman J."/>
            <person name="Nusbaum C."/>
            <person name="Birren B."/>
        </authorList>
    </citation>
    <scope>NUCLEOTIDE SEQUENCE [LARGE SCALE GENOMIC DNA]</scope>
    <source>
        <strain evidence="2">CM1001059</strain>
    </source>
</reference>
<proteinExistence type="predicted"/>
<protein>
    <submittedName>
        <fullName evidence="1">Uncharacterized protein</fullName>
    </submittedName>
</protein>
<name>A0A182TVI4_9DIPT</name>
<reference evidence="1" key="2">
    <citation type="submission" date="2020-05" db="UniProtKB">
        <authorList>
            <consortium name="EnsemblMetazoa"/>
        </authorList>
    </citation>
    <scope>IDENTIFICATION</scope>
    <source>
        <strain evidence="1">CM1001059</strain>
    </source>
</reference>
<dbReference type="Proteomes" id="UP000075902">
    <property type="component" value="Unassembled WGS sequence"/>
</dbReference>
<evidence type="ECO:0000313" key="1">
    <source>
        <dbReference type="EnsemblMetazoa" id="AMEC009042-PA"/>
    </source>
</evidence>
<dbReference type="EnsemblMetazoa" id="AMEC009042-RA">
    <property type="protein sequence ID" value="AMEC009042-PA"/>
    <property type="gene ID" value="AMEC009042"/>
</dbReference>
<sequence length="620" mass="67948">MVRRAAIRTPSPISAPVTLVAHAPQNASMMSFGGSEQASCRAGSIPGQEVVRAGEREPHQLAHHLRPQAAMDVVRVEPFGRRRLGVREQYAHRFALHLACVGAGRGDRRDALHQRVGAEQRLDQRQVAELRVPALDQVGDELAQDVDERAEQLGEQHALLARQAGRVDGRLVEVVRQLVEDGEQQRLPVRRVELEQRVLVLELGVPARLLVVVVRRYAEQPDQPQRGDEVAREGGHVLEAAAHQLHQRPDVNVREQIVQLEWLEVDGQLLQRRADARLELLVLLGQGEQCRPVLGQIADGFPVPHGTVHQIDTVADDRRAMLGGGRIRPTDALLRHRALLALEQLQQHRQIVVHREHLHDEAAPGPAGQLVQGVQAVHQPVSLLLQLIVRWGDAAGARVRDRVQMIVCTLYTSSTPSSCGRDSSDTCTSSTVGALWPPGDCAPPALAGSRWNSHRSSRFVYGRLSTRAGGVPGRSSSSTSDSTSRWILKNCTTVRLTFSDDAMSLCISNLADTGRKRFGCASDTSCSEIALVSSVSELRSRSISSWSVRFAPPCCGAASAPPSSTARTYSCSTVACISSRFSYSEILRNSDFSAKLMRVDGFSCSRSSSIWYPLYDGDRK</sequence>